<evidence type="ECO:0000313" key="3">
    <source>
        <dbReference type="Proteomes" id="UP000545493"/>
    </source>
</evidence>
<accession>A0A7X5UM38</accession>
<feature type="region of interest" description="Disordered" evidence="1">
    <location>
        <begin position="161"/>
        <end position="181"/>
    </location>
</feature>
<keyword evidence="3" id="KW-1185">Reference proteome</keyword>
<evidence type="ECO:0000313" key="2">
    <source>
        <dbReference type="EMBL" id="NIJ10532.1"/>
    </source>
</evidence>
<comment type="caution">
    <text evidence="2">The sequence shown here is derived from an EMBL/GenBank/DDBJ whole genome shotgun (WGS) entry which is preliminary data.</text>
</comment>
<organism evidence="2 3">
    <name type="scientific">Saccharomonospora amisosensis</name>
    <dbReference type="NCBI Taxonomy" id="1128677"/>
    <lineage>
        <taxon>Bacteria</taxon>
        <taxon>Bacillati</taxon>
        <taxon>Actinomycetota</taxon>
        <taxon>Actinomycetes</taxon>
        <taxon>Pseudonocardiales</taxon>
        <taxon>Pseudonocardiaceae</taxon>
        <taxon>Saccharomonospora</taxon>
    </lineage>
</organism>
<gene>
    <name evidence="2" type="ORF">FHU38_000876</name>
</gene>
<dbReference type="AlphaFoldDB" id="A0A7X5UM38"/>
<protein>
    <recommendedName>
        <fullName evidence="4">DUF4192 domain-containing protein</fullName>
    </recommendedName>
</protein>
<sequence>MPAVSVNGPAEFVSTIPILLGFHPHRCLVLGSLHGKSDVGELLHVDIEEAARPTAADQLVAALKRHEPDRLLIAVIDDRVFDPAEPTRHQQLVDALTAGARAAGITVQRVVWASGTTDEAIWCTRDDHGTVPDPRSSNLAASLAVAGHVTYPSREALAASLEPDDPEAAASRVPQLDKPDSHLDRRQAVDAVCDAITRATQGHLPETDNDFVALGRGLEHDVGRDTALVLTVENPQATRELWVSLTRALPAPWRARAAVLAAVAAYLTGLGALADVALEAADRALPEYRLARLLRQAFNNAIHPDELRRAIDGAKRWATDEDEER</sequence>
<dbReference type="InterPro" id="IPR025447">
    <property type="entry name" value="DUF4192"/>
</dbReference>
<name>A0A7X5UM38_9PSEU</name>
<dbReference type="Proteomes" id="UP000545493">
    <property type="component" value="Unassembled WGS sequence"/>
</dbReference>
<evidence type="ECO:0000256" key="1">
    <source>
        <dbReference type="SAM" id="MobiDB-lite"/>
    </source>
</evidence>
<dbReference type="RefSeq" id="WP_167166702.1">
    <property type="nucleotide sequence ID" value="NZ_JAAOYM010000001.1"/>
</dbReference>
<dbReference type="EMBL" id="JAAOYM010000001">
    <property type="protein sequence ID" value="NIJ10532.1"/>
    <property type="molecule type" value="Genomic_DNA"/>
</dbReference>
<dbReference type="Pfam" id="PF13830">
    <property type="entry name" value="DUF4192"/>
    <property type="match status" value="1"/>
</dbReference>
<proteinExistence type="predicted"/>
<evidence type="ECO:0008006" key="4">
    <source>
        <dbReference type="Google" id="ProtNLM"/>
    </source>
</evidence>
<reference evidence="2 3" key="1">
    <citation type="submission" date="2020-03" db="EMBL/GenBank/DDBJ databases">
        <title>Sequencing the genomes of 1000 actinobacteria strains.</title>
        <authorList>
            <person name="Klenk H.-P."/>
        </authorList>
    </citation>
    <scope>NUCLEOTIDE SEQUENCE [LARGE SCALE GENOMIC DNA]</scope>
    <source>
        <strain evidence="2 3">DSM 45685</strain>
    </source>
</reference>